<dbReference type="EMBL" id="JAHKSW010000011">
    <property type="protein sequence ID" value="KAG7326544.1"/>
    <property type="molecule type" value="Genomic_DNA"/>
</dbReference>
<feature type="transmembrane region" description="Helical" evidence="1">
    <location>
        <begin position="67"/>
        <end position="86"/>
    </location>
</feature>
<keyword evidence="3" id="KW-1185">Reference proteome</keyword>
<protein>
    <submittedName>
        <fullName evidence="2">Uncharacterized protein</fullName>
    </submittedName>
</protein>
<dbReference type="OrthoDB" id="8962066at2759"/>
<dbReference type="AlphaFoldDB" id="A0A9D3NQA5"/>
<dbReference type="Proteomes" id="UP000824219">
    <property type="component" value="Linkage Group LG11"/>
</dbReference>
<organism evidence="2 3">
    <name type="scientific">Hemibagrus wyckioides</name>
    <dbReference type="NCBI Taxonomy" id="337641"/>
    <lineage>
        <taxon>Eukaryota</taxon>
        <taxon>Metazoa</taxon>
        <taxon>Chordata</taxon>
        <taxon>Craniata</taxon>
        <taxon>Vertebrata</taxon>
        <taxon>Euteleostomi</taxon>
        <taxon>Actinopterygii</taxon>
        <taxon>Neopterygii</taxon>
        <taxon>Teleostei</taxon>
        <taxon>Ostariophysi</taxon>
        <taxon>Siluriformes</taxon>
        <taxon>Bagridae</taxon>
        <taxon>Hemibagrus</taxon>
    </lineage>
</organism>
<keyword evidence="1" id="KW-0472">Membrane</keyword>
<evidence type="ECO:0000313" key="3">
    <source>
        <dbReference type="Proteomes" id="UP000824219"/>
    </source>
</evidence>
<feature type="transmembrane region" description="Helical" evidence="1">
    <location>
        <begin position="12"/>
        <end position="34"/>
    </location>
</feature>
<keyword evidence="1" id="KW-0812">Transmembrane</keyword>
<reference evidence="2 3" key="1">
    <citation type="submission" date="2021-06" db="EMBL/GenBank/DDBJ databases">
        <title>Chromosome-level genome assembly of the red-tail catfish (Hemibagrus wyckioides).</title>
        <authorList>
            <person name="Shao F."/>
        </authorList>
    </citation>
    <scope>NUCLEOTIDE SEQUENCE [LARGE SCALE GENOMIC DNA]</scope>
    <source>
        <strain evidence="2">EC202008001</strain>
        <tissue evidence="2">Blood</tissue>
    </source>
</reference>
<comment type="caution">
    <text evidence="2">The sequence shown here is derived from an EMBL/GenBank/DDBJ whole genome shotgun (WGS) entry which is preliminary data.</text>
</comment>
<proteinExistence type="predicted"/>
<gene>
    <name evidence="2" type="ORF">KOW79_009945</name>
</gene>
<name>A0A9D3NQA5_9TELE</name>
<keyword evidence="1" id="KW-1133">Transmembrane helix</keyword>
<accession>A0A9D3NQA5</accession>
<evidence type="ECO:0000313" key="2">
    <source>
        <dbReference type="EMBL" id="KAG7326544.1"/>
    </source>
</evidence>
<sequence>MAVRCTDKLHYSYLFMYIAVCVLFGKSTGTLTSAKSGLGEIKYLRSFRSVTEEPTAPPPGVRLHPGVVAAVVIVAIAAIVAAVFIIKKYCFPQSDATYRYSVLRRMEEQREEESDEDLLE</sequence>
<evidence type="ECO:0000256" key="1">
    <source>
        <dbReference type="SAM" id="Phobius"/>
    </source>
</evidence>